<evidence type="ECO:0000256" key="10">
    <source>
        <dbReference type="PROSITE-ProRule" id="PRU00560"/>
    </source>
</evidence>
<dbReference type="Pfam" id="PF00271">
    <property type="entry name" value="Helicase_C"/>
    <property type="match status" value="1"/>
</dbReference>
<keyword evidence="4 10" id="KW-0347">Helicase</keyword>
<dbReference type="Gene3D" id="3.40.50.300">
    <property type="entry name" value="P-loop containing nucleotide triphosphate hydrolases"/>
    <property type="match status" value="5"/>
</dbReference>
<gene>
    <name evidence="14" type="ordered locus">Galf_1432</name>
</gene>
<dbReference type="GO" id="GO:0043590">
    <property type="term" value="C:bacterial nucleoid"/>
    <property type="evidence" value="ECO:0007669"/>
    <property type="project" value="TreeGrafter"/>
</dbReference>
<dbReference type="PROSITE" id="PS51194">
    <property type="entry name" value="HELICASE_CTER"/>
    <property type="match status" value="1"/>
</dbReference>
<dbReference type="Pfam" id="PF13245">
    <property type="entry name" value="AAA_19"/>
    <property type="match status" value="1"/>
</dbReference>
<keyword evidence="7" id="KW-0413">Isomerase</keyword>
<organism evidence="14 15">
    <name type="scientific">Gallionella capsiferriformans (strain ES-2)</name>
    <name type="common">Gallionella ferruginea capsiferriformans (strain ES-2)</name>
    <dbReference type="NCBI Taxonomy" id="395494"/>
    <lineage>
        <taxon>Bacteria</taxon>
        <taxon>Pseudomonadati</taxon>
        <taxon>Pseudomonadota</taxon>
        <taxon>Betaproteobacteria</taxon>
        <taxon>Nitrosomonadales</taxon>
        <taxon>Gallionellaceae</taxon>
        <taxon>Gallionella</taxon>
    </lineage>
</organism>
<dbReference type="InterPro" id="IPR011545">
    <property type="entry name" value="DEAD/DEAH_box_helicase_dom"/>
</dbReference>
<dbReference type="EC" id="5.6.2.4" evidence="9"/>
<keyword evidence="5 10" id="KW-0067">ATP-binding</keyword>
<dbReference type="GO" id="GO:0005524">
    <property type="term" value="F:ATP binding"/>
    <property type="evidence" value="ECO:0007669"/>
    <property type="project" value="UniProtKB-UniRule"/>
</dbReference>
<evidence type="ECO:0000256" key="6">
    <source>
        <dbReference type="ARBA" id="ARBA00023125"/>
    </source>
</evidence>
<evidence type="ECO:0000313" key="14">
    <source>
        <dbReference type="EMBL" id="ADL55453.1"/>
    </source>
</evidence>
<dbReference type="Pfam" id="PF13538">
    <property type="entry name" value="UvrD_C_2"/>
    <property type="match status" value="1"/>
</dbReference>
<evidence type="ECO:0000256" key="2">
    <source>
        <dbReference type="ARBA" id="ARBA00022741"/>
    </source>
</evidence>
<dbReference type="GO" id="GO:0006310">
    <property type="term" value="P:DNA recombination"/>
    <property type="evidence" value="ECO:0007669"/>
    <property type="project" value="InterPro"/>
</dbReference>
<evidence type="ECO:0000256" key="5">
    <source>
        <dbReference type="ARBA" id="ARBA00022840"/>
    </source>
</evidence>
<dbReference type="PANTHER" id="PTHR13710:SF105">
    <property type="entry name" value="ATP-DEPENDENT DNA HELICASE Q1"/>
    <property type="match status" value="1"/>
</dbReference>
<evidence type="ECO:0000259" key="12">
    <source>
        <dbReference type="PROSITE" id="PS51194"/>
    </source>
</evidence>
<dbReference type="KEGG" id="gca:Galf_1432"/>
<evidence type="ECO:0000259" key="11">
    <source>
        <dbReference type="PROSITE" id="PS51192"/>
    </source>
</evidence>
<comment type="similarity">
    <text evidence="1">Belongs to the helicase family. RecQ subfamily.</text>
</comment>
<dbReference type="Pfam" id="PF00270">
    <property type="entry name" value="DEAD"/>
    <property type="match status" value="1"/>
</dbReference>
<dbReference type="GO" id="GO:0005737">
    <property type="term" value="C:cytoplasm"/>
    <property type="evidence" value="ECO:0007669"/>
    <property type="project" value="TreeGrafter"/>
</dbReference>
<dbReference type="eggNOG" id="COG0847">
    <property type="taxonomic scope" value="Bacteria"/>
</dbReference>
<dbReference type="CDD" id="cd17932">
    <property type="entry name" value="DEXQc_UvrD"/>
    <property type="match status" value="1"/>
</dbReference>
<dbReference type="InterPro" id="IPR004589">
    <property type="entry name" value="DNA_helicase_ATP-dep_RecQ"/>
</dbReference>
<evidence type="ECO:0000256" key="4">
    <source>
        <dbReference type="ARBA" id="ARBA00022806"/>
    </source>
</evidence>
<dbReference type="GO" id="GO:0006281">
    <property type="term" value="P:DNA repair"/>
    <property type="evidence" value="ECO:0007669"/>
    <property type="project" value="TreeGrafter"/>
</dbReference>
<evidence type="ECO:0000259" key="13">
    <source>
        <dbReference type="PROSITE" id="PS51198"/>
    </source>
</evidence>
<dbReference type="PROSITE" id="PS51192">
    <property type="entry name" value="HELICASE_ATP_BIND_1"/>
    <property type="match status" value="1"/>
</dbReference>
<dbReference type="InterPro" id="IPR027417">
    <property type="entry name" value="P-loop_NTPase"/>
</dbReference>
<dbReference type="GO" id="GO:0016787">
    <property type="term" value="F:hydrolase activity"/>
    <property type="evidence" value="ECO:0007669"/>
    <property type="project" value="UniProtKB-UniRule"/>
</dbReference>
<evidence type="ECO:0000256" key="8">
    <source>
        <dbReference type="ARBA" id="ARBA00034617"/>
    </source>
</evidence>
<dbReference type="STRING" id="395494.Galf_1432"/>
<sequence length="1707" mass="193367">MQTIVVEEIGFHPKSLCIDLETSVETEAVIYKIAAWRADTEQSEVFKGRFQTAEVTPKLDMLTVGASFLLGHNVVEHDLRLLKRNYPDLALLTLPVIDTLQLSPIAFPQNPYHSLIKDYKLVRDSINDPLKDAQLSFKLFNDQRDALNALNVSAPDELVCYYFLMTSAEGNGLSSLFRSILHAARPELDLVKELYKSAVQGKVCNTRLEKLVQEDINNVTLHMPLAYALAWLRVSGGNSVLPPWVGMQFPETKVLLKELRDQRCNQADCAYCNTVHDPISELKRYFGFDEFRAEPANLQGGSLQEDIVSTGMRAEHLLAILPTGGGKSLCYQLPALNRYWRNGSLTVIISPLQSLMKDQVDNLVKQGLFCGAALNGMLSVPERRDVLEKVRLGDIGILLVSPEQLRNKSFIDAIRHREIGAWVFDEAHCLSKWGQDFRPDYIYASRFIKEHIRDELPQIACFTATAKVEVIEDLRAHFKEILGVELKLFAGGHERNNLHYEVINTTSHEKFGLIHKILGAELNDFEGGAIVFAAKRKSAEDISAFLKEMGWNCAFFHAGLQPDEKNDVQQNFISGGLRVIVATNAFGMGVDKPDVRAVIHAEIPGSLENYLQEAGRAGRDRNQSRCILLYDEEDVEVQFGLAARSRLSRKDIGEILRSLRKRSNKAKDNKIVITSGEILADEDQDSEIDAESRDAETRVKTAVSWLERARLLQRNENETRVFPASLKIGSLQLAGEKLKAANLTVDNQAKYLKIVQLLINADATDGISTDELMLQTGMHSDECMRVLQQMELLGILSNDIGITVRLRKGIANSSQDRFVQIATIEQALLDLLAERTPDSEANEWQELNLRNLCQGVKDRIGAEVITDDLLSLLRAMSQPFGNTQAERPSFEIKKITRDHFRVKLRRSWQQIREISDKRRAISQVLLSFFLGKLPAETRGADLLVESTAGKLCEVLREDLGMIGQIRDEAKALEQGLMYLDRIKSIHLDRGRTVFRSAMTIHVFADEAKRGFRQSDYVGLQEYYEERNFQIHVVQEYARLGLEKLNDAMVFIAAYFRWSKSDFIKRYFASRKELLELATTGESLNRIVDNLKHPLQQSLVADKSDTNRLILAGPGSGKTRVIVHRVAYLLRVLRTPADGIIVLTFNRLAAFEVRKRLIDLVGQDAYGVTVLTYHAMAMRLTGTSLRGMAEKNDTPNFDEIIRNAINLLQGNGRLGEDDSDELRDKLLQGYRYILVDEYQDIDADQYDLISALTGRVQADRDSKLTIMAVGDDDQNIYEFRKTSNEFIKRFQEDYQAKIEYLIENYRSSSHIIAAANQIISDNPERLKQEHPIRINFRRQTDFYGGRWEKLDSLVKGRVHVVRCSSDANIQAQMAMAEVRRLFELLPSANWGDFAILARSHKLLTPIRAYCELNGIPCVQIENGRTAENLKLNQLREGQLLIRLLLNSRRKLVAKRTLVRWINNHVAKQPANHWLKLLQQCIEEFCVAWSMDEIPSSQLLEWIFEFSNEQRSSIAGKLTISTVHASKGREFNHVIVLDGDWLSQSTPEERRLYYVGMTRAKQTLTLFEFFDSPNPFSITIRNQRYALLSDLGFYPQADPALDIKFIELGLADVDMDFAGRLPADAAIHRAIASLVVGAELRLTGRELQTMAGIVVGRLSKNCSISEVDVISISVFAIASRHEEAVSDAGWRDRLKVKSWETILCLIKKR</sequence>
<proteinExistence type="inferred from homology"/>
<name>D9SG06_GALCS</name>
<evidence type="ECO:0000256" key="9">
    <source>
        <dbReference type="ARBA" id="ARBA00034808"/>
    </source>
</evidence>
<dbReference type="InterPro" id="IPR036397">
    <property type="entry name" value="RNaseH_sf"/>
</dbReference>
<reference evidence="14 15" key="1">
    <citation type="submission" date="2010-08" db="EMBL/GenBank/DDBJ databases">
        <title>Complete sequence of Gallionella capsiferriformans ES-2.</title>
        <authorList>
            <consortium name="US DOE Joint Genome Institute"/>
            <person name="Lucas S."/>
            <person name="Copeland A."/>
            <person name="Lapidus A."/>
            <person name="Cheng J.-F."/>
            <person name="Bruce D."/>
            <person name="Goodwin L."/>
            <person name="Pitluck S."/>
            <person name="Chertkov O."/>
            <person name="Davenport K.W."/>
            <person name="Detter J.C."/>
            <person name="Han C."/>
            <person name="Tapia R."/>
            <person name="Land M."/>
            <person name="Hauser L."/>
            <person name="Chang Y.-J."/>
            <person name="Jeffries C."/>
            <person name="Kyrpides N."/>
            <person name="Ivanova N."/>
            <person name="Mikhailova N."/>
            <person name="Shelobolina E.S."/>
            <person name="Picardal F."/>
            <person name="Roden E."/>
            <person name="Emerson D."/>
            <person name="Woyke T."/>
        </authorList>
    </citation>
    <scope>NUCLEOTIDE SEQUENCE [LARGE SCALE GENOMIC DNA]</scope>
    <source>
        <strain evidence="14 15">ES-2</strain>
    </source>
</reference>
<dbReference type="NCBIfam" id="TIGR00614">
    <property type="entry name" value="recQ_fam"/>
    <property type="match status" value="1"/>
</dbReference>
<keyword evidence="6" id="KW-0238">DNA-binding</keyword>
<dbReference type="GO" id="GO:0003677">
    <property type="term" value="F:DNA binding"/>
    <property type="evidence" value="ECO:0007669"/>
    <property type="project" value="UniProtKB-KW"/>
</dbReference>
<dbReference type="InterPro" id="IPR012337">
    <property type="entry name" value="RNaseH-like_sf"/>
</dbReference>
<dbReference type="GO" id="GO:0043138">
    <property type="term" value="F:3'-5' DNA helicase activity"/>
    <property type="evidence" value="ECO:0007669"/>
    <property type="project" value="UniProtKB-EC"/>
</dbReference>
<dbReference type="InterPro" id="IPR014001">
    <property type="entry name" value="Helicase_ATP-bd"/>
</dbReference>
<accession>D9SG06</accession>
<feature type="binding site" evidence="10">
    <location>
        <begin position="1111"/>
        <end position="1118"/>
    </location>
    <ligand>
        <name>ATP</name>
        <dbReference type="ChEBI" id="CHEBI:30616"/>
    </ligand>
</feature>
<comment type="catalytic activity">
    <reaction evidence="8">
        <text>Couples ATP hydrolysis with the unwinding of duplex DNA by translocating in the 3'-5' direction.</text>
        <dbReference type="EC" id="5.6.2.4"/>
    </reaction>
</comment>
<feature type="domain" description="Helicase ATP-binding" evidence="11">
    <location>
        <begin position="308"/>
        <end position="484"/>
    </location>
</feature>
<dbReference type="RefSeq" id="WP_013293392.1">
    <property type="nucleotide sequence ID" value="NC_014394.1"/>
</dbReference>
<evidence type="ECO:0000313" key="15">
    <source>
        <dbReference type="Proteomes" id="UP000001235"/>
    </source>
</evidence>
<dbReference type="eggNOG" id="COG0210">
    <property type="taxonomic scope" value="Bacteria"/>
</dbReference>
<dbReference type="EMBL" id="CP002159">
    <property type="protein sequence ID" value="ADL55453.1"/>
    <property type="molecule type" value="Genomic_DNA"/>
</dbReference>
<protein>
    <recommendedName>
        <fullName evidence="9">DNA 3'-5' helicase</fullName>
        <ecNumber evidence="9">5.6.2.4</ecNumber>
    </recommendedName>
</protein>
<feature type="domain" description="UvrD-like helicase ATP-binding" evidence="13">
    <location>
        <begin position="1090"/>
        <end position="1307"/>
    </location>
</feature>
<dbReference type="GO" id="GO:0009378">
    <property type="term" value="F:four-way junction helicase activity"/>
    <property type="evidence" value="ECO:0007669"/>
    <property type="project" value="TreeGrafter"/>
</dbReference>
<keyword evidence="15" id="KW-1185">Reference proteome</keyword>
<dbReference type="Proteomes" id="UP000001235">
    <property type="component" value="Chromosome"/>
</dbReference>
<dbReference type="HOGENOM" id="CLU_002862_0_0_4"/>
<feature type="domain" description="Helicase C-terminal" evidence="12">
    <location>
        <begin position="513"/>
        <end position="663"/>
    </location>
</feature>
<dbReference type="SMART" id="SM00487">
    <property type="entry name" value="DEXDc"/>
    <property type="match status" value="1"/>
</dbReference>
<evidence type="ECO:0000256" key="3">
    <source>
        <dbReference type="ARBA" id="ARBA00022801"/>
    </source>
</evidence>
<dbReference type="Gene3D" id="3.30.420.10">
    <property type="entry name" value="Ribonuclease H-like superfamily/Ribonuclease H"/>
    <property type="match status" value="1"/>
</dbReference>
<dbReference type="eggNOG" id="COG0514">
    <property type="taxonomic scope" value="Bacteria"/>
</dbReference>
<dbReference type="InterPro" id="IPR027785">
    <property type="entry name" value="UvrD-like_helicase_C"/>
</dbReference>
<dbReference type="InterPro" id="IPR001650">
    <property type="entry name" value="Helicase_C-like"/>
</dbReference>
<keyword evidence="2 10" id="KW-0547">Nucleotide-binding</keyword>
<dbReference type="PROSITE" id="PS51198">
    <property type="entry name" value="UVRD_HELICASE_ATP_BIND"/>
    <property type="match status" value="1"/>
</dbReference>
<evidence type="ECO:0000256" key="7">
    <source>
        <dbReference type="ARBA" id="ARBA00023235"/>
    </source>
</evidence>
<dbReference type="SUPFAM" id="SSF53098">
    <property type="entry name" value="Ribonuclease H-like"/>
    <property type="match status" value="1"/>
</dbReference>
<dbReference type="SMART" id="SM00490">
    <property type="entry name" value="HELICc"/>
    <property type="match status" value="1"/>
</dbReference>
<dbReference type="SUPFAM" id="SSF52540">
    <property type="entry name" value="P-loop containing nucleoside triphosphate hydrolases"/>
    <property type="match status" value="2"/>
</dbReference>
<keyword evidence="3 10" id="KW-0378">Hydrolase</keyword>
<evidence type="ECO:0000256" key="1">
    <source>
        <dbReference type="ARBA" id="ARBA00005446"/>
    </source>
</evidence>
<dbReference type="InterPro" id="IPR014016">
    <property type="entry name" value="UvrD-like_ATP-bd"/>
</dbReference>
<dbReference type="PANTHER" id="PTHR13710">
    <property type="entry name" value="DNA HELICASE RECQ FAMILY MEMBER"/>
    <property type="match status" value="1"/>
</dbReference>
<dbReference type="GO" id="GO:0030894">
    <property type="term" value="C:replisome"/>
    <property type="evidence" value="ECO:0007669"/>
    <property type="project" value="TreeGrafter"/>
</dbReference>